<feature type="domain" description="Protein kinase" evidence="1">
    <location>
        <begin position="14"/>
        <end position="240"/>
    </location>
</feature>
<dbReference type="Proteomes" id="UP000001542">
    <property type="component" value="Unassembled WGS sequence"/>
</dbReference>
<name>A2ELN0_TRIV3</name>
<reference evidence="2" key="1">
    <citation type="submission" date="2006-10" db="EMBL/GenBank/DDBJ databases">
        <authorList>
            <person name="Amadeo P."/>
            <person name="Zhao Q."/>
            <person name="Wortman J."/>
            <person name="Fraser-Liggett C."/>
            <person name="Carlton J."/>
        </authorList>
    </citation>
    <scope>NUCLEOTIDE SEQUENCE</scope>
    <source>
        <strain evidence="2">G3</strain>
    </source>
</reference>
<dbReference type="GO" id="GO:0005524">
    <property type="term" value="F:ATP binding"/>
    <property type="evidence" value="ECO:0007669"/>
    <property type="project" value="InterPro"/>
</dbReference>
<dbReference type="InterPro" id="IPR000719">
    <property type="entry name" value="Prot_kinase_dom"/>
</dbReference>
<dbReference type="VEuPathDB" id="TrichDB:TVAGG3_0713110"/>
<dbReference type="SMR" id="A2ELN0"/>
<dbReference type="PANTHER" id="PTHR24362">
    <property type="entry name" value="SERINE/THREONINE-PROTEIN KINASE NEK"/>
    <property type="match status" value="1"/>
</dbReference>
<dbReference type="eggNOG" id="KOG0580">
    <property type="taxonomic scope" value="Eukaryota"/>
</dbReference>
<dbReference type="SUPFAM" id="SSF56112">
    <property type="entry name" value="Protein kinase-like (PK-like)"/>
    <property type="match status" value="1"/>
</dbReference>
<dbReference type="InParanoid" id="A2ELN0"/>
<dbReference type="AlphaFoldDB" id="A2ELN0"/>
<dbReference type="PANTHER" id="PTHR24362:SF309">
    <property type="entry name" value="PROTEIN KINASE DOMAIN-CONTAINING PROTEIN"/>
    <property type="match status" value="1"/>
</dbReference>
<dbReference type="KEGG" id="tva:4764353"/>
<sequence length="281" mass="32943">MDATDCEVMQVEGLAYKRIITSTKYGKVFLVEWLKYNQMFSLQKIERSHYEQNAINIIRNLYHFNVIKVYKTYMREKFVYLLMDYCPFDVKRYIEERGILSESRFAEAAYYMIQSIRSMHSKRICHNSIRPSKFLVDKYGRVQISKFNHAVQYKNTEEKEFKHAKSVDVWGLGVTFYFMLTGRLITDLYFDEEIAMTKVFSHIIFPSNVSNECIHLITACLNNNEKSRASLDNLLESPLFQPFRPTKIGPTKQPSFSANNSMRSIPIIVKPVLTRLVSVAN</sequence>
<dbReference type="GO" id="GO:0004672">
    <property type="term" value="F:protein kinase activity"/>
    <property type="evidence" value="ECO:0007669"/>
    <property type="project" value="InterPro"/>
</dbReference>
<dbReference type="Gene3D" id="1.10.510.10">
    <property type="entry name" value="Transferase(Phosphotransferase) domain 1"/>
    <property type="match status" value="1"/>
</dbReference>
<keyword evidence="3" id="KW-1185">Reference proteome</keyword>
<reference evidence="2" key="2">
    <citation type="journal article" date="2007" name="Science">
        <title>Draft genome sequence of the sexually transmitted pathogen Trichomonas vaginalis.</title>
        <authorList>
            <person name="Carlton J.M."/>
            <person name="Hirt R.P."/>
            <person name="Silva J.C."/>
            <person name="Delcher A.L."/>
            <person name="Schatz M."/>
            <person name="Zhao Q."/>
            <person name="Wortman J.R."/>
            <person name="Bidwell S.L."/>
            <person name="Alsmark U.C.M."/>
            <person name="Besteiro S."/>
            <person name="Sicheritz-Ponten T."/>
            <person name="Noel C.J."/>
            <person name="Dacks J.B."/>
            <person name="Foster P.G."/>
            <person name="Simillion C."/>
            <person name="Van de Peer Y."/>
            <person name="Miranda-Saavedra D."/>
            <person name="Barton G.J."/>
            <person name="Westrop G.D."/>
            <person name="Mueller S."/>
            <person name="Dessi D."/>
            <person name="Fiori P.L."/>
            <person name="Ren Q."/>
            <person name="Paulsen I."/>
            <person name="Zhang H."/>
            <person name="Bastida-Corcuera F.D."/>
            <person name="Simoes-Barbosa A."/>
            <person name="Brown M.T."/>
            <person name="Hayes R.D."/>
            <person name="Mukherjee M."/>
            <person name="Okumura C.Y."/>
            <person name="Schneider R."/>
            <person name="Smith A.J."/>
            <person name="Vanacova S."/>
            <person name="Villalvazo M."/>
            <person name="Haas B.J."/>
            <person name="Pertea M."/>
            <person name="Feldblyum T.V."/>
            <person name="Utterback T.R."/>
            <person name="Shu C.L."/>
            <person name="Osoegawa K."/>
            <person name="de Jong P.J."/>
            <person name="Hrdy I."/>
            <person name="Horvathova L."/>
            <person name="Zubacova Z."/>
            <person name="Dolezal P."/>
            <person name="Malik S.B."/>
            <person name="Logsdon J.M. Jr."/>
            <person name="Henze K."/>
            <person name="Gupta A."/>
            <person name="Wang C.C."/>
            <person name="Dunne R.L."/>
            <person name="Upcroft J.A."/>
            <person name="Upcroft P."/>
            <person name="White O."/>
            <person name="Salzberg S.L."/>
            <person name="Tang P."/>
            <person name="Chiu C.-H."/>
            <person name="Lee Y.-S."/>
            <person name="Embley T.M."/>
            <person name="Coombs G.H."/>
            <person name="Mottram J.C."/>
            <person name="Tachezy J."/>
            <person name="Fraser-Liggett C.M."/>
            <person name="Johnson P.J."/>
        </authorList>
    </citation>
    <scope>NUCLEOTIDE SEQUENCE [LARGE SCALE GENOMIC DNA]</scope>
    <source>
        <strain evidence="2">G3</strain>
    </source>
</reference>
<keyword evidence="2" id="KW-0418">Kinase</keyword>
<evidence type="ECO:0000313" key="2">
    <source>
        <dbReference type="EMBL" id="EAY06477.1"/>
    </source>
</evidence>
<gene>
    <name evidence="2" type="ORF">TVAG_149630</name>
</gene>
<accession>A2ELN0</accession>
<protein>
    <submittedName>
        <fullName evidence="2">Protein kinase, putative</fullName>
    </submittedName>
</protein>
<evidence type="ECO:0000259" key="1">
    <source>
        <dbReference type="PROSITE" id="PS50011"/>
    </source>
</evidence>
<evidence type="ECO:0000313" key="3">
    <source>
        <dbReference type="Proteomes" id="UP000001542"/>
    </source>
</evidence>
<dbReference type="SMART" id="SM00220">
    <property type="entry name" value="S_TKc"/>
    <property type="match status" value="1"/>
</dbReference>
<dbReference type="Pfam" id="PF00069">
    <property type="entry name" value="Pkinase"/>
    <property type="match status" value="1"/>
</dbReference>
<dbReference type="PROSITE" id="PS50011">
    <property type="entry name" value="PROTEIN_KINASE_DOM"/>
    <property type="match status" value="1"/>
</dbReference>
<proteinExistence type="predicted"/>
<dbReference type="VEuPathDB" id="TrichDB:TVAG_149630"/>
<dbReference type="STRING" id="5722.A2ELN0"/>
<dbReference type="EMBL" id="DS113423">
    <property type="protein sequence ID" value="EAY06477.1"/>
    <property type="molecule type" value="Genomic_DNA"/>
</dbReference>
<dbReference type="RefSeq" id="XP_001318700.1">
    <property type="nucleotide sequence ID" value="XM_001318665.1"/>
</dbReference>
<dbReference type="InterPro" id="IPR011009">
    <property type="entry name" value="Kinase-like_dom_sf"/>
</dbReference>
<organism evidence="2 3">
    <name type="scientific">Trichomonas vaginalis (strain ATCC PRA-98 / G3)</name>
    <dbReference type="NCBI Taxonomy" id="412133"/>
    <lineage>
        <taxon>Eukaryota</taxon>
        <taxon>Metamonada</taxon>
        <taxon>Parabasalia</taxon>
        <taxon>Trichomonadida</taxon>
        <taxon>Trichomonadidae</taxon>
        <taxon>Trichomonas</taxon>
    </lineage>
</organism>
<keyword evidence="2" id="KW-0808">Transferase</keyword>